<evidence type="ECO:0000313" key="1">
    <source>
        <dbReference type="EMBL" id="VDM39877.1"/>
    </source>
</evidence>
<reference evidence="3" key="1">
    <citation type="submission" date="2016-06" db="UniProtKB">
        <authorList>
            <consortium name="WormBaseParasite"/>
        </authorList>
    </citation>
    <scope>IDENTIFICATION</scope>
</reference>
<dbReference type="Proteomes" id="UP000050794">
    <property type="component" value="Unassembled WGS sequence"/>
</dbReference>
<sequence length="104" mass="11601">MGTPTPPIWDRDPKRSFILEVVLRDLSVVMCAELRNFVRCMVGSGVEEGQRVETDCYLHVNLEGRSAFIEDAVQLISLKFPIPLQNRICSCSLGSKTSAVFEIA</sequence>
<dbReference type="EMBL" id="UYWY01019939">
    <property type="protein sequence ID" value="VDM39877.1"/>
    <property type="molecule type" value="Genomic_DNA"/>
</dbReference>
<dbReference type="AlphaFoldDB" id="A0A183UJ86"/>
<evidence type="ECO:0000313" key="3">
    <source>
        <dbReference type="WBParaSite" id="TCNE_0000855601-mRNA-1"/>
    </source>
</evidence>
<name>A0A183UJ86_TOXCA</name>
<organism evidence="2 3">
    <name type="scientific">Toxocara canis</name>
    <name type="common">Canine roundworm</name>
    <dbReference type="NCBI Taxonomy" id="6265"/>
    <lineage>
        <taxon>Eukaryota</taxon>
        <taxon>Metazoa</taxon>
        <taxon>Ecdysozoa</taxon>
        <taxon>Nematoda</taxon>
        <taxon>Chromadorea</taxon>
        <taxon>Rhabditida</taxon>
        <taxon>Spirurina</taxon>
        <taxon>Ascaridomorpha</taxon>
        <taxon>Ascaridoidea</taxon>
        <taxon>Toxocaridae</taxon>
        <taxon>Toxocara</taxon>
    </lineage>
</organism>
<reference evidence="1 2" key="2">
    <citation type="submission" date="2018-11" db="EMBL/GenBank/DDBJ databases">
        <authorList>
            <consortium name="Pathogen Informatics"/>
        </authorList>
    </citation>
    <scope>NUCLEOTIDE SEQUENCE [LARGE SCALE GENOMIC DNA]</scope>
</reference>
<evidence type="ECO:0000313" key="2">
    <source>
        <dbReference type="Proteomes" id="UP000050794"/>
    </source>
</evidence>
<dbReference type="WBParaSite" id="TCNE_0000855601-mRNA-1">
    <property type="protein sequence ID" value="TCNE_0000855601-mRNA-1"/>
    <property type="gene ID" value="TCNE_0000855601"/>
</dbReference>
<gene>
    <name evidence="1" type="ORF">TCNE_LOCUS8556</name>
</gene>
<keyword evidence="2" id="KW-1185">Reference proteome</keyword>
<accession>A0A183UJ86</accession>
<protein>
    <submittedName>
        <fullName evidence="1 3">Uncharacterized protein</fullName>
    </submittedName>
</protein>
<proteinExistence type="predicted"/>